<dbReference type="EMBL" id="SLXI01000002">
    <property type="protein sequence ID" value="TCP13517.1"/>
    <property type="molecule type" value="Genomic_DNA"/>
</dbReference>
<keyword evidence="1" id="KW-0784">Thiamine biosynthesis</keyword>
<organism evidence="3 4">
    <name type="scientific">Bisgaardia hudsonensis</name>
    <dbReference type="NCBI Taxonomy" id="109472"/>
    <lineage>
        <taxon>Bacteria</taxon>
        <taxon>Pseudomonadati</taxon>
        <taxon>Pseudomonadota</taxon>
        <taxon>Gammaproteobacteria</taxon>
        <taxon>Pasteurellales</taxon>
        <taxon>Pasteurellaceae</taxon>
        <taxon>Bisgaardia</taxon>
    </lineage>
</organism>
<dbReference type="AlphaFoldDB" id="A0A4R2N1R2"/>
<keyword evidence="4" id="KW-1185">Reference proteome</keyword>
<dbReference type="SUPFAM" id="SSF48613">
    <property type="entry name" value="Heme oxygenase-like"/>
    <property type="match status" value="1"/>
</dbReference>
<dbReference type="InterPro" id="IPR016084">
    <property type="entry name" value="Haem_Oase-like_multi-hlx"/>
</dbReference>
<evidence type="ECO:0000313" key="3">
    <source>
        <dbReference type="EMBL" id="TCP13517.1"/>
    </source>
</evidence>
<comment type="caution">
    <text evidence="3">The sequence shown here is derived from an EMBL/GenBank/DDBJ whole genome shotgun (WGS) entry which is preliminary data.</text>
</comment>
<dbReference type="EC" id="3.5.99.2" evidence="1"/>
<dbReference type="GO" id="GO:0050334">
    <property type="term" value="F:thiaminase activity"/>
    <property type="evidence" value="ECO:0007669"/>
    <property type="project" value="UniProtKB-EC"/>
</dbReference>
<protein>
    <recommendedName>
        <fullName evidence="1">Aminopyrimidine aminohydrolase</fullName>
        <ecNumber evidence="1">3.5.99.2</ecNumber>
    </recommendedName>
</protein>
<name>A0A4R2N1R2_9PAST</name>
<comment type="pathway">
    <text evidence="1">Cofactor biosynthesis; thiamine diphosphate biosynthesis.</text>
</comment>
<dbReference type="GO" id="GO:0009228">
    <property type="term" value="P:thiamine biosynthetic process"/>
    <property type="evidence" value="ECO:0007669"/>
    <property type="project" value="UniProtKB-KW"/>
</dbReference>
<dbReference type="GO" id="GO:0005829">
    <property type="term" value="C:cytosol"/>
    <property type="evidence" value="ECO:0007669"/>
    <property type="project" value="TreeGrafter"/>
</dbReference>
<proteinExistence type="inferred from homology"/>
<dbReference type="PANTHER" id="PTHR43198">
    <property type="entry name" value="BIFUNCTIONAL TH2 PROTEIN"/>
    <property type="match status" value="1"/>
</dbReference>
<dbReference type="OrthoDB" id="34166at2"/>
<dbReference type="GO" id="GO:0009229">
    <property type="term" value="P:thiamine diphosphate biosynthetic process"/>
    <property type="evidence" value="ECO:0007669"/>
    <property type="project" value="UniProtKB-UniPathway"/>
</dbReference>
<dbReference type="Gene3D" id="1.20.910.10">
    <property type="entry name" value="Heme oxygenase-like"/>
    <property type="match status" value="1"/>
</dbReference>
<feature type="domain" description="Thiaminase-2/PQQC" evidence="2">
    <location>
        <begin position="9"/>
        <end position="215"/>
    </location>
</feature>
<accession>A0A4R2N1R2</accession>
<reference evidence="3 4" key="1">
    <citation type="submission" date="2019-03" db="EMBL/GenBank/DDBJ databases">
        <title>Genomic Encyclopedia of Type Strains, Phase IV (KMG-IV): sequencing the most valuable type-strain genomes for metagenomic binning, comparative biology and taxonomic classification.</title>
        <authorList>
            <person name="Goeker M."/>
        </authorList>
    </citation>
    <scope>NUCLEOTIDE SEQUENCE [LARGE SCALE GENOMIC DNA]</scope>
    <source>
        <strain evidence="3 4">DSM 28231</strain>
    </source>
</reference>
<sequence length="217" mass="24603">MSFTQKLIKNADPFWKDYVDHKFVQQLANGTLEKASFQHYLKQDYLYLFQYSRAISLGIFKANNFQQIETAHQANTDLLKEIQVHINFCKEWGISEKELFATVESPACVAYTRYVLDCGIKGGLPELYAALAPCAVGYAEIGRTIVEKGISPKNNPYQAWIDAYASEEFQQAAQGVICILDELALDLTENQKTNLQTIFNTATRMESGFWQMGLDLS</sequence>
<evidence type="ECO:0000313" key="4">
    <source>
        <dbReference type="Proteomes" id="UP000294841"/>
    </source>
</evidence>
<dbReference type="InterPro" id="IPR004305">
    <property type="entry name" value="Thiaminase-2/PQQC"/>
</dbReference>
<dbReference type="NCBIfam" id="TIGR04306">
    <property type="entry name" value="salvage_TenA"/>
    <property type="match status" value="1"/>
</dbReference>
<comment type="catalytic activity">
    <reaction evidence="1">
        <text>4-amino-5-aminomethyl-2-methylpyrimidine + H2O = 4-amino-5-hydroxymethyl-2-methylpyrimidine + NH4(+)</text>
        <dbReference type="Rhea" id="RHEA:31799"/>
        <dbReference type="ChEBI" id="CHEBI:15377"/>
        <dbReference type="ChEBI" id="CHEBI:16892"/>
        <dbReference type="ChEBI" id="CHEBI:28938"/>
        <dbReference type="ChEBI" id="CHEBI:63416"/>
        <dbReference type="EC" id="3.5.99.2"/>
    </reaction>
</comment>
<dbReference type="InterPro" id="IPR027574">
    <property type="entry name" value="Thiaminase_II"/>
</dbReference>
<dbReference type="UniPathway" id="UPA00060"/>
<comment type="similarity">
    <text evidence="1">Belongs to the TenA family.</text>
</comment>
<dbReference type="InterPro" id="IPR050967">
    <property type="entry name" value="Thiamine_Salvage_TenA"/>
</dbReference>
<evidence type="ECO:0000256" key="1">
    <source>
        <dbReference type="RuleBase" id="RU363093"/>
    </source>
</evidence>
<dbReference type="PANTHER" id="PTHR43198:SF2">
    <property type="entry name" value="SI:CH1073-67J19.1-RELATED"/>
    <property type="match status" value="1"/>
</dbReference>
<comment type="catalytic activity">
    <reaction evidence="1">
        <text>thiamine + H2O = 5-(2-hydroxyethyl)-4-methylthiazole + 4-amino-5-hydroxymethyl-2-methylpyrimidine + H(+)</text>
        <dbReference type="Rhea" id="RHEA:17509"/>
        <dbReference type="ChEBI" id="CHEBI:15377"/>
        <dbReference type="ChEBI" id="CHEBI:15378"/>
        <dbReference type="ChEBI" id="CHEBI:16892"/>
        <dbReference type="ChEBI" id="CHEBI:17957"/>
        <dbReference type="ChEBI" id="CHEBI:18385"/>
        <dbReference type="EC" id="3.5.99.2"/>
    </reaction>
</comment>
<gene>
    <name evidence="3" type="ORF">EV697_102403</name>
</gene>
<evidence type="ECO:0000259" key="2">
    <source>
        <dbReference type="Pfam" id="PF03070"/>
    </source>
</evidence>
<keyword evidence="1" id="KW-0378">Hydrolase</keyword>
<dbReference type="CDD" id="cd19367">
    <property type="entry name" value="TenA_C_ScTHI20-like"/>
    <property type="match status" value="1"/>
</dbReference>
<dbReference type="Proteomes" id="UP000294841">
    <property type="component" value="Unassembled WGS sequence"/>
</dbReference>
<dbReference type="Pfam" id="PF03070">
    <property type="entry name" value="TENA_THI-4"/>
    <property type="match status" value="1"/>
</dbReference>
<dbReference type="RefSeq" id="WP_132023141.1">
    <property type="nucleotide sequence ID" value="NZ_CP016605.1"/>
</dbReference>
<comment type="function">
    <text evidence="1">Catalyzes an amino-pyrimidine hydrolysis reaction at the C5' of the pyrimidine moiety of thiamine compounds, a reaction that is part of a thiamine salvage pathway.</text>
</comment>